<evidence type="ECO:0000313" key="3">
    <source>
        <dbReference type="EMBL" id="RWR30537.1"/>
    </source>
</evidence>
<evidence type="ECO:0000259" key="2">
    <source>
        <dbReference type="Pfam" id="PF03428"/>
    </source>
</evidence>
<name>A0A443KCK1_9RHOB</name>
<feature type="domain" description="Plasmid replication protein C N-terminal" evidence="2">
    <location>
        <begin position="4"/>
        <end position="164"/>
    </location>
</feature>
<reference evidence="3 4" key="1">
    <citation type="submission" date="2019-01" db="EMBL/GenBank/DDBJ databases">
        <title>Sinorhodobacter populi sp. nov. isolated from the symptomatic bark tissue of Populus euramericana canker.</title>
        <authorList>
            <person name="Xu G."/>
        </authorList>
    </citation>
    <scope>NUCLEOTIDE SEQUENCE [LARGE SCALE GENOMIC DNA]</scope>
    <source>
        <strain evidence="3 4">07D10-4-3</strain>
    </source>
</reference>
<evidence type="ECO:0000256" key="1">
    <source>
        <dbReference type="SAM" id="MobiDB-lite"/>
    </source>
</evidence>
<dbReference type="InterPro" id="IPR005090">
    <property type="entry name" value="RepC_N"/>
</dbReference>
<dbReference type="EMBL" id="SAUY01000015">
    <property type="protein sequence ID" value="RWR30537.1"/>
    <property type="molecule type" value="Genomic_DNA"/>
</dbReference>
<accession>A0A443KCK1</accession>
<organism evidence="3 4">
    <name type="scientific">Paenirhodobacter populi</name>
    <dbReference type="NCBI Taxonomy" id="2306993"/>
    <lineage>
        <taxon>Bacteria</taxon>
        <taxon>Pseudomonadati</taxon>
        <taxon>Pseudomonadota</taxon>
        <taxon>Alphaproteobacteria</taxon>
        <taxon>Rhodobacterales</taxon>
        <taxon>Rhodobacter group</taxon>
        <taxon>Paenirhodobacter</taxon>
    </lineage>
</organism>
<evidence type="ECO:0000313" key="4">
    <source>
        <dbReference type="Proteomes" id="UP000284451"/>
    </source>
</evidence>
<proteinExistence type="predicted"/>
<sequence length="409" mass="45561">MKAFSEARAASAELAATFRGLPPGYSRFQLCDDLKIAREDLGIDSDSIWLLEFYIKRTKDQDWVAGAEPIAAWPRFEISSITGWSDDKIARIEERLCAARLLAFKMGSASCKRRAYRGEDGFMMEGATGVSLAPVGARAAEIRALHHERILQIAKKREALGEVFRLRADLHHYGELKTLPDSARERILELLDRMPRRRDARIEMKLIRELIERARCMIKSIRAMVGLCDRPTEQSEAAGGQRGSLPAVGEPQADNCGVSADAAQSREYMGGRSSSAILDIKRSMFRIGAVHKQPESIIPKEDHEFLLLLRAAPDLFKAYIEQAQSQSNRPDEVLRTATERYALGLCLSTSYVGKLVKSFGFTRTLRALFDLARMLEKGSRINNPAGYALSLVRRSGGALRSSSRIGRTA</sequence>
<feature type="region of interest" description="Disordered" evidence="1">
    <location>
        <begin position="234"/>
        <end position="260"/>
    </location>
</feature>
<comment type="caution">
    <text evidence="3">The sequence shown here is derived from an EMBL/GenBank/DDBJ whole genome shotgun (WGS) entry which is preliminary data.</text>
</comment>
<dbReference type="Pfam" id="PF03428">
    <property type="entry name" value="RP-C"/>
    <property type="match status" value="1"/>
</dbReference>
<dbReference type="AlphaFoldDB" id="A0A443KCK1"/>
<protein>
    <recommendedName>
        <fullName evidence="2">Plasmid replication protein C N-terminal domain-containing protein</fullName>
    </recommendedName>
</protein>
<dbReference type="RefSeq" id="WP_128232743.1">
    <property type="nucleotide sequence ID" value="NZ_SAUY01000015.1"/>
</dbReference>
<dbReference type="Proteomes" id="UP000284451">
    <property type="component" value="Unassembled WGS sequence"/>
</dbReference>
<gene>
    <name evidence="3" type="ORF">D2T29_12765</name>
</gene>
<reference evidence="3 4" key="2">
    <citation type="submission" date="2019-01" db="EMBL/GenBank/DDBJ databases">
        <authorList>
            <person name="Li Y."/>
        </authorList>
    </citation>
    <scope>NUCLEOTIDE SEQUENCE [LARGE SCALE GENOMIC DNA]</scope>
    <source>
        <strain evidence="3 4">07D10-4-3</strain>
    </source>
</reference>